<evidence type="ECO:0000256" key="2">
    <source>
        <dbReference type="SAM" id="MobiDB-lite"/>
    </source>
</evidence>
<evidence type="ECO:0000256" key="1">
    <source>
        <dbReference type="ARBA" id="ARBA00022679"/>
    </source>
</evidence>
<dbReference type="InterPro" id="IPR033964">
    <property type="entry name" value="ABBA"/>
</dbReference>
<organism evidence="3 4">
    <name type="scientific">Streptomyces neyagawaensis</name>
    <dbReference type="NCBI Taxonomy" id="42238"/>
    <lineage>
        <taxon>Bacteria</taxon>
        <taxon>Bacillati</taxon>
        <taxon>Actinomycetota</taxon>
        <taxon>Actinomycetes</taxon>
        <taxon>Kitasatosporales</taxon>
        <taxon>Streptomycetaceae</taxon>
        <taxon>Streptomyces</taxon>
    </lineage>
</organism>
<dbReference type="Pfam" id="PF11991">
    <property type="entry name" value="Trp_DMAT"/>
    <property type="match status" value="1"/>
</dbReference>
<reference evidence="3 4" key="1">
    <citation type="submission" date="2024-06" db="EMBL/GenBank/DDBJ databases">
        <title>The Natural Products Discovery Center: Release of the First 8490 Sequenced Strains for Exploring Actinobacteria Biosynthetic Diversity.</title>
        <authorList>
            <person name="Kalkreuter E."/>
            <person name="Kautsar S.A."/>
            <person name="Yang D."/>
            <person name="Bader C.D."/>
            <person name="Teijaro C.N."/>
            <person name="Fluegel L."/>
            <person name="Davis C.M."/>
            <person name="Simpson J.R."/>
            <person name="Lauterbach L."/>
            <person name="Steele A.D."/>
            <person name="Gui C."/>
            <person name="Meng S."/>
            <person name="Li G."/>
            <person name="Viehrig K."/>
            <person name="Ye F."/>
            <person name="Su P."/>
            <person name="Kiefer A.F."/>
            <person name="Nichols A."/>
            <person name="Cepeda A.J."/>
            <person name="Yan W."/>
            <person name="Fan B."/>
            <person name="Jiang Y."/>
            <person name="Adhikari A."/>
            <person name="Zheng C.-J."/>
            <person name="Schuster L."/>
            <person name="Cowan T.M."/>
            <person name="Smanski M.J."/>
            <person name="Chevrette M.G."/>
            <person name="De Carvalho L.P.S."/>
            <person name="Shen B."/>
        </authorList>
    </citation>
    <scope>NUCLEOTIDE SEQUENCE [LARGE SCALE GENOMIC DNA]</scope>
    <source>
        <strain evidence="3 4">NPDC046851</strain>
    </source>
</reference>
<proteinExistence type="predicted"/>
<dbReference type="InterPro" id="IPR017795">
    <property type="entry name" value="ABBA_NscD-like"/>
</dbReference>
<comment type="caution">
    <text evidence="3">The sequence shown here is derived from an EMBL/GenBank/DDBJ whole genome shotgun (WGS) entry which is preliminary data.</text>
</comment>
<dbReference type="SFLD" id="SFLDG01162">
    <property type="entry name" value="I"/>
    <property type="match status" value="1"/>
</dbReference>
<evidence type="ECO:0000313" key="4">
    <source>
        <dbReference type="Proteomes" id="UP001551189"/>
    </source>
</evidence>
<dbReference type="EMBL" id="JBEYXT010000001">
    <property type="protein sequence ID" value="MEU6799427.1"/>
    <property type="molecule type" value="Genomic_DNA"/>
</dbReference>
<dbReference type="SFLD" id="SFLDS00036">
    <property type="entry name" value="Aromatic_Prenyltransferase"/>
    <property type="match status" value="1"/>
</dbReference>
<name>A0ABV3AQG9_9ACTN</name>
<feature type="region of interest" description="Disordered" evidence="2">
    <location>
        <begin position="365"/>
        <end position="390"/>
    </location>
</feature>
<dbReference type="RefSeq" id="WP_359689458.1">
    <property type="nucleotide sequence ID" value="NZ_JBEYXT010000001.1"/>
</dbReference>
<protein>
    <submittedName>
        <fullName evidence="3">Tryptophan dimethylallyltransferase family protein</fullName>
    </submittedName>
</protein>
<gene>
    <name evidence="3" type="ORF">ABZ931_00165</name>
</gene>
<keyword evidence="1" id="KW-0808">Transferase</keyword>
<evidence type="ECO:0000313" key="3">
    <source>
        <dbReference type="EMBL" id="MEU6799427.1"/>
    </source>
</evidence>
<dbReference type="Proteomes" id="UP001551189">
    <property type="component" value="Unassembled WGS sequence"/>
</dbReference>
<sequence length="390" mass="41449">MSGPGAVEARATKTLGGLVTGQLLRLCQVSGIDEADAETYARVLTDALAPVAERSLDLPPPARTFLSDDSTPVEFSLSFVPDGPPALRVLLEPGSGAESLRDNGRAGLAVVRSMADRWGFATDQLDLLEDLFLPDEPEGPLALWIALELRPGGVPKVKVYLNPAARGADRAAETVREALDRLGHRGAFDTLPPGDGYPFLALDLGDWQAPRVKVYVTHRELRVPDAGGLSRMGSGPDAEVLEGFLRQTGGYDDGTPGPEARFDRRPVLTCHSFTRTTGGPTGFTLHVPIRGYVPHDGVALDRSAAVLARHGIDPAVLERALTALTPRAPRDGRGLIAYVALAHERGRPPRVTTYLSSEAYEVLPPVSPPPLQRAPSGTAREPVPGTSAIS</sequence>
<accession>A0ABV3AQG9</accession>
<keyword evidence="4" id="KW-1185">Reference proteome</keyword>